<dbReference type="PANTHER" id="PTHR22957">
    <property type="entry name" value="TBC1 DOMAIN FAMILY MEMBER GTPASE-ACTIVATING PROTEIN"/>
    <property type="match status" value="1"/>
</dbReference>
<proteinExistence type="predicted"/>
<dbReference type="SMART" id="SM00164">
    <property type="entry name" value="TBC"/>
    <property type="match status" value="1"/>
</dbReference>
<reference evidence="5" key="1">
    <citation type="submission" date="2020-01" db="EMBL/GenBank/DDBJ databases">
        <title>Development of genomics and gene disruption for Polysphondylium violaceum indicates a role for the polyketide synthase stlB in stalk morphogenesis.</title>
        <authorList>
            <person name="Narita B."/>
            <person name="Kawabe Y."/>
            <person name="Kin K."/>
            <person name="Saito T."/>
            <person name="Gibbs R."/>
            <person name="Kuspa A."/>
            <person name="Muzny D."/>
            <person name="Queller D."/>
            <person name="Richards S."/>
            <person name="Strassman J."/>
            <person name="Sucgang R."/>
            <person name="Worley K."/>
            <person name="Schaap P."/>
        </authorList>
    </citation>
    <scope>NUCLEOTIDE SEQUENCE</scope>
    <source>
        <strain evidence="5">QSvi11</strain>
    </source>
</reference>
<dbReference type="InterPro" id="IPR035969">
    <property type="entry name" value="Rab-GAP_TBC_sf"/>
</dbReference>
<sequence>MDIFPQESSSSSSSNTTANTSVADSIFAPIGEITSTTATATTENTTATATMNKEQFTMSIMDASQEKVIESTLEHGNVGQEIHETKVNPVSRYKVEFNNLFCSAIPLQKPPFEILKMNALSGALRVSPLRGLAWKIFLGGLDINRIDHWKSDITKQRNEYQKLLQEHYINPRENSNNVVFDPLSQNDDSPWNKYFQNLEIQKTIDIDLDRTHPDNEFFQDKNIREKMLRILFIYAKTNGTISYRQGMHELLAPIIYLYEKEYSEYKKLDQDPNTMVDFIYDQKFVENDTYTIFYHLMKYTENWYAPGNTSSSTTNSPTTSSSNIPNTSHSSISSTPLISSTTSTSTSSTTATTTTASSTTTSPSLSTSPSQNNLLSTSLDGPSSAARDESKLNEVVLKCKYIHSTLLKQKDQELFHHLESLEIEPQIYLLRWIRLLFGREFHFEDVLNIWDSIFAYGESLLLIDYYCISMLVYIREQLLSSDSIHALKRIFKYPPVEDVSLLIKQAFVIKNSNFCSIASLVKNNPAKENSLLSKEQEKEKGREKESSSPTLKPNNSNNNNNNGKNKIDLFPETSELGLGQFIPFSTHLGSSLSSSKYSSSTSTPLIDPLSGKNSPLPTTPLAKPSSSSLSSSHTTPSTTTTTSTPLSTPIDSTSTTPNMSGININDISQKMPFRATSKHSTLPSKPTTPSIKDLEIQKLKDIQHYLGTSLGEILPIIEKSFKEISNNIVTSNNSDNDDNSSQGEDEKDTTTDDTNIENKKEFLLALAKIKQIKDMLLGELALPDPIPNFNDKNNNNNNNNSNNENKNE</sequence>
<name>A0A8J4PS52_9MYCE</name>
<keyword evidence="1" id="KW-0343">GTPase activation</keyword>
<feature type="domain" description="Rab-GAP TBC" evidence="4">
    <location>
        <begin position="124"/>
        <end position="457"/>
    </location>
</feature>
<feature type="region of interest" description="Disordered" evidence="3">
    <location>
        <begin position="308"/>
        <end position="386"/>
    </location>
</feature>
<feature type="region of interest" description="Disordered" evidence="3">
    <location>
        <begin position="593"/>
        <end position="664"/>
    </location>
</feature>
<feature type="compositionally biased region" description="Low complexity" evidence="3">
    <location>
        <begin position="309"/>
        <end position="379"/>
    </location>
</feature>
<feature type="compositionally biased region" description="Basic and acidic residues" evidence="3">
    <location>
        <begin position="534"/>
        <end position="546"/>
    </location>
</feature>
<dbReference type="SUPFAM" id="SSF47923">
    <property type="entry name" value="Ypt/Rab-GAP domain of gyp1p"/>
    <property type="match status" value="2"/>
</dbReference>
<dbReference type="Pfam" id="PF00566">
    <property type="entry name" value="RabGAP-TBC"/>
    <property type="match status" value="2"/>
</dbReference>
<feature type="region of interest" description="Disordered" evidence="3">
    <location>
        <begin position="528"/>
        <end position="569"/>
    </location>
</feature>
<dbReference type="FunFam" id="1.10.8.270:FF:000011">
    <property type="entry name" value="TBC1 domain family member 5"/>
    <property type="match status" value="1"/>
</dbReference>
<dbReference type="PANTHER" id="PTHR22957:SF337">
    <property type="entry name" value="TBC1 DOMAIN FAMILY MEMBER 5"/>
    <property type="match status" value="1"/>
</dbReference>
<dbReference type="PROSITE" id="PS50086">
    <property type="entry name" value="TBC_RABGAP"/>
    <property type="match status" value="1"/>
</dbReference>
<dbReference type="InterPro" id="IPR000195">
    <property type="entry name" value="Rab-GAP-TBC_dom"/>
</dbReference>
<evidence type="ECO:0000259" key="4">
    <source>
        <dbReference type="PROSITE" id="PS50086"/>
    </source>
</evidence>
<dbReference type="EMBL" id="AJWJ01000303">
    <property type="protein sequence ID" value="KAF2072186.1"/>
    <property type="molecule type" value="Genomic_DNA"/>
</dbReference>
<feature type="compositionally biased region" description="Low complexity" evidence="3">
    <location>
        <begin position="788"/>
        <end position="808"/>
    </location>
</feature>
<dbReference type="Gene3D" id="1.10.472.80">
    <property type="entry name" value="Ypt/Rab-GAP domain of gyp1p, domain 3"/>
    <property type="match status" value="1"/>
</dbReference>
<protein>
    <recommendedName>
        <fullName evidence="4">Rab-GAP TBC domain-containing protein</fullName>
    </recommendedName>
</protein>
<dbReference type="GO" id="GO:0005096">
    <property type="term" value="F:GTPase activator activity"/>
    <property type="evidence" value="ECO:0007669"/>
    <property type="project" value="UniProtKB-KW"/>
</dbReference>
<evidence type="ECO:0000256" key="3">
    <source>
        <dbReference type="SAM" id="MobiDB-lite"/>
    </source>
</evidence>
<dbReference type="FunFam" id="1.10.472.80:FF:000038">
    <property type="entry name" value="TBC1 domain family member 5"/>
    <property type="match status" value="1"/>
</dbReference>
<feature type="region of interest" description="Disordered" evidence="3">
    <location>
        <begin position="728"/>
        <end position="754"/>
    </location>
</feature>
<comment type="caution">
    <text evidence="5">The sequence shown here is derived from an EMBL/GenBank/DDBJ whole genome shotgun (WGS) entry which is preliminary data.</text>
</comment>
<dbReference type="Gene3D" id="1.10.8.270">
    <property type="entry name" value="putative rabgap domain of human tbc1 domain family member 14 like domains"/>
    <property type="match status" value="1"/>
</dbReference>
<dbReference type="Proteomes" id="UP000695562">
    <property type="component" value="Unassembled WGS sequence"/>
</dbReference>
<feature type="compositionally biased region" description="Low complexity" evidence="3">
    <location>
        <begin position="593"/>
        <end position="605"/>
    </location>
</feature>
<organism evidence="5 6">
    <name type="scientific">Polysphondylium violaceum</name>
    <dbReference type="NCBI Taxonomy" id="133409"/>
    <lineage>
        <taxon>Eukaryota</taxon>
        <taxon>Amoebozoa</taxon>
        <taxon>Evosea</taxon>
        <taxon>Eumycetozoa</taxon>
        <taxon>Dictyostelia</taxon>
        <taxon>Dictyosteliales</taxon>
        <taxon>Dictyosteliaceae</taxon>
        <taxon>Polysphondylium</taxon>
    </lineage>
</organism>
<accession>A0A8J4PS52</accession>
<evidence type="ECO:0000256" key="1">
    <source>
        <dbReference type="ARBA" id="ARBA00022468"/>
    </source>
</evidence>
<feature type="compositionally biased region" description="Acidic residues" evidence="3">
    <location>
        <begin position="735"/>
        <end position="747"/>
    </location>
</feature>
<feature type="compositionally biased region" description="Low complexity" evidence="3">
    <location>
        <begin position="552"/>
        <end position="564"/>
    </location>
</feature>
<feature type="compositionally biased region" description="Low complexity" evidence="3">
    <location>
        <begin position="614"/>
        <end position="657"/>
    </location>
</feature>
<evidence type="ECO:0000256" key="2">
    <source>
        <dbReference type="ARBA" id="ARBA00043879"/>
    </source>
</evidence>
<dbReference type="GO" id="GO:0005737">
    <property type="term" value="C:cytoplasm"/>
    <property type="evidence" value="ECO:0007669"/>
    <property type="project" value="UniProtKB-ARBA"/>
</dbReference>
<gene>
    <name evidence="5" type="ORF">CYY_006506</name>
</gene>
<evidence type="ECO:0000313" key="6">
    <source>
        <dbReference type="Proteomes" id="UP000695562"/>
    </source>
</evidence>
<dbReference type="OrthoDB" id="27140at2759"/>
<keyword evidence="6" id="KW-1185">Reference proteome</keyword>
<feature type="region of interest" description="Disordered" evidence="3">
    <location>
        <begin position="784"/>
        <end position="808"/>
    </location>
</feature>
<evidence type="ECO:0000313" key="5">
    <source>
        <dbReference type="EMBL" id="KAF2072186.1"/>
    </source>
</evidence>
<dbReference type="AlphaFoldDB" id="A0A8J4PS52"/>
<comment type="function">
    <text evidence="2">May act as a GTPase-activating protein for Rab family protein(s).</text>
</comment>